<feature type="region of interest" description="Disordered" evidence="5">
    <location>
        <begin position="1"/>
        <end position="86"/>
    </location>
</feature>
<proteinExistence type="inferred from homology"/>
<evidence type="ECO:0000256" key="5">
    <source>
        <dbReference type="SAM" id="MobiDB-lite"/>
    </source>
</evidence>
<accession>A0A1I4S5J3</accession>
<keyword evidence="4 7" id="KW-0808">Transferase</keyword>
<dbReference type="EMBL" id="FOUY01000001">
    <property type="protein sequence ID" value="SFM59543.1"/>
    <property type="molecule type" value="Genomic_DNA"/>
</dbReference>
<dbReference type="GO" id="GO:0016757">
    <property type="term" value="F:glycosyltransferase activity"/>
    <property type="evidence" value="ECO:0007669"/>
    <property type="project" value="UniProtKB-KW"/>
</dbReference>
<dbReference type="PANTHER" id="PTHR43179">
    <property type="entry name" value="RHAMNOSYLTRANSFERASE WBBL"/>
    <property type="match status" value="1"/>
</dbReference>
<evidence type="ECO:0000259" key="6">
    <source>
        <dbReference type="Pfam" id="PF00535"/>
    </source>
</evidence>
<dbReference type="SUPFAM" id="SSF53448">
    <property type="entry name" value="Nucleotide-diphospho-sugar transferases"/>
    <property type="match status" value="1"/>
</dbReference>
<dbReference type="Proteomes" id="UP000199614">
    <property type="component" value="Unassembled WGS sequence"/>
</dbReference>
<sequence length="570" mass="59989">MGDAESTRGRAGWNARAVTAPDTRPDHPDRPARPPQPGGPERGAPVAAQGGPAGRSCDPAERSGDPAERSGDPTARGPADRRLPDGFRVLLDRRTRRIDDGAALLGGAPPRLVHLSATARALLPPPGRPLVVEGPVHRALARTLLDAGLAHPVPGAAASARPEQVTVVVPVKDRPLDRLLAALGPVCGPDGDGAVPGRLGGLVVVDDGSERPEPLRRSVEGAGGRILRHEHPQGPAAARNAGLAAARTPYVVFLDSDVVPGPGWLEPLLAHLADPAVGLVAPRIIALDSEHGTGLRGTVGRYEAVRSSLDLGTDPALVVPRSRVAYVPSAAVLVRVDAVSAVGGGAFDAGMHVAEDVDLVLRLHAAGWAMRFEPTARVAHDHRTRPGEWLRRKAFYGTGAAPLAQRHPGAVPPVVLSPWTAAVCLLLLAQRRGATAVAGVVSVVATERLSRKLTRLEHPRRSAARLTTLGLAGALWQTASALTRHFWPVAAVACVVSSRARRAVAIAALAEGLADWWSHRDRDPRVRVPVVVHLVAHRLDDLAYGAGLWWGAWRHRTSAPLRPAGPGRRR</sequence>
<evidence type="ECO:0000313" key="7">
    <source>
        <dbReference type="EMBL" id="SFM59543.1"/>
    </source>
</evidence>
<dbReference type="Gene3D" id="3.90.550.10">
    <property type="entry name" value="Spore Coat Polysaccharide Biosynthesis Protein SpsA, Chain A"/>
    <property type="match status" value="1"/>
</dbReference>
<dbReference type="InterPro" id="IPR001173">
    <property type="entry name" value="Glyco_trans_2-like"/>
</dbReference>
<dbReference type="AlphaFoldDB" id="A0A1I4S5J3"/>
<comment type="pathway">
    <text evidence="1">Cell wall biogenesis; cell wall polysaccharide biosynthesis.</text>
</comment>
<gene>
    <name evidence="7" type="ORF">SAMN05216207_1001249</name>
</gene>
<dbReference type="InterPro" id="IPR029044">
    <property type="entry name" value="Nucleotide-diphossugar_trans"/>
</dbReference>
<evidence type="ECO:0000256" key="3">
    <source>
        <dbReference type="ARBA" id="ARBA00022676"/>
    </source>
</evidence>
<feature type="compositionally biased region" description="Basic and acidic residues" evidence="5">
    <location>
        <begin position="58"/>
        <end position="71"/>
    </location>
</feature>
<evidence type="ECO:0000256" key="1">
    <source>
        <dbReference type="ARBA" id="ARBA00004776"/>
    </source>
</evidence>
<evidence type="ECO:0000313" key="8">
    <source>
        <dbReference type="Proteomes" id="UP000199614"/>
    </source>
</evidence>
<keyword evidence="8" id="KW-1185">Reference proteome</keyword>
<reference evidence="7 8" key="1">
    <citation type="submission" date="2016-10" db="EMBL/GenBank/DDBJ databases">
        <authorList>
            <person name="de Groot N.N."/>
        </authorList>
    </citation>
    <scope>NUCLEOTIDE SEQUENCE [LARGE SCALE GENOMIC DNA]</scope>
    <source>
        <strain evidence="7 8">CGMCC 4.1877</strain>
    </source>
</reference>
<feature type="domain" description="Glycosyltransferase 2-like" evidence="6">
    <location>
        <begin position="202"/>
        <end position="286"/>
    </location>
</feature>
<evidence type="ECO:0000256" key="2">
    <source>
        <dbReference type="ARBA" id="ARBA00006739"/>
    </source>
</evidence>
<evidence type="ECO:0000256" key="4">
    <source>
        <dbReference type="ARBA" id="ARBA00022679"/>
    </source>
</evidence>
<dbReference type="NCBIfam" id="TIGR03965">
    <property type="entry name" value="mycofact_glyco"/>
    <property type="match status" value="1"/>
</dbReference>
<feature type="compositionally biased region" description="Basic and acidic residues" evidence="5">
    <location>
        <begin position="23"/>
        <end position="32"/>
    </location>
</feature>
<dbReference type="InterPro" id="IPR023981">
    <property type="entry name" value="MftF"/>
</dbReference>
<protein>
    <submittedName>
        <fullName evidence="7">Mycofactocin system glycosyltransferase</fullName>
    </submittedName>
</protein>
<dbReference type="Pfam" id="PF00535">
    <property type="entry name" value="Glycos_transf_2"/>
    <property type="match status" value="1"/>
</dbReference>
<comment type="similarity">
    <text evidence="2">Belongs to the glycosyltransferase 2 family.</text>
</comment>
<organism evidence="7 8">
    <name type="scientific">Pseudonocardia ammonioxydans</name>
    <dbReference type="NCBI Taxonomy" id="260086"/>
    <lineage>
        <taxon>Bacteria</taxon>
        <taxon>Bacillati</taxon>
        <taxon>Actinomycetota</taxon>
        <taxon>Actinomycetes</taxon>
        <taxon>Pseudonocardiales</taxon>
        <taxon>Pseudonocardiaceae</taxon>
        <taxon>Pseudonocardia</taxon>
    </lineage>
</organism>
<dbReference type="STRING" id="260086.SAMN05216207_1001249"/>
<keyword evidence="3" id="KW-0328">Glycosyltransferase</keyword>
<name>A0A1I4S5J3_PSUAM</name>
<dbReference type="PANTHER" id="PTHR43179:SF12">
    <property type="entry name" value="GALACTOFURANOSYLTRANSFERASE GLFT2"/>
    <property type="match status" value="1"/>
</dbReference>